<evidence type="ECO:0000313" key="2">
    <source>
        <dbReference type="EMBL" id="KAG0554187.1"/>
    </source>
</evidence>
<evidence type="ECO:0000256" key="1">
    <source>
        <dbReference type="SAM" id="SignalP"/>
    </source>
</evidence>
<protein>
    <submittedName>
        <fullName evidence="2">Uncharacterized protein</fullName>
    </submittedName>
</protein>
<evidence type="ECO:0000313" key="3">
    <source>
        <dbReference type="Proteomes" id="UP000822688"/>
    </source>
</evidence>
<sequence length="52" mass="5650">MATWATCACFATTIFMQYCVHISSKSFVLECLQSSCRLFGQSGSCGKSCVLI</sequence>
<organism evidence="2 3">
    <name type="scientific">Ceratodon purpureus</name>
    <name type="common">Fire moss</name>
    <name type="synonym">Dicranum purpureum</name>
    <dbReference type="NCBI Taxonomy" id="3225"/>
    <lineage>
        <taxon>Eukaryota</taxon>
        <taxon>Viridiplantae</taxon>
        <taxon>Streptophyta</taxon>
        <taxon>Embryophyta</taxon>
        <taxon>Bryophyta</taxon>
        <taxon>Bryophytina</taxon>
        <taxon>Bryopsida</taxon>
        <taxon>Dicranidae</taxon>
        <taxon>Pseudoditrichales</taxon>
        <taxon>Ditrichaceae</taxon>
        <taxon>Ceratodon</taxon>
    </lineage>
</organism>
<feature type="signal peptide" evidence="1">
    <location>
        <begin position="1"/>
        <end position="16"/>
    </location>
</feature>
<accession>A0A8T0G6T3</accession>
<reference evidence="2" key="1">
    <citation type="submission" date="2020-06" db="EMBL/GenBank/DDBJ databases">
        <title>WGS assembly of Ceratodon purpureus strain R40.</title>
        <authorList>
            <person name="Carey S.B."/>
            <person name="Jenkins J."/>
            <person name="Shu S."/>
            <person name="Lovell J.T."/>
            <person name="Sreedasyam A."/>
            <person name="Maumus F."/>
            <person name="Tiley G.P."/>
            <person name="Fernandez-Pozo N."/>
            <person name="Barry K."/>
            <person name="Chen C."/>
            <person name="Wang M."/>
            <person name="Lipzen A."/>
            <person name="Daum C."/>
            <person name="Saski C.A."/>
            <person name="Payton A.C."/>
            <person name="Mcbreen J.C."/>
            <person name="Conrad R.E."/>
            <person name="Kollar L.M."/>
            <person name="Olsson S."/>
            <person name="Huttunen S."/>
            <person name="Landis J.B."/>
            <person name="Wickett N.J."/>
            <person name="Johnson M.G."/>
            <person name="Rensing S.A."/>
            <person name="Grimwood J."/>
            <person name="Schmutz J."/>
            <person name="Mcdaniel S.F."/>
        </authorList>
    </citation>
    <scope>NUCLEOTIDE SEQUENCE</scope>
    <source>
        <strain evidence="2">R40</strain>
    </source>
</reference>
<gene>
    <name evidence="2" type="ORF">KC19_12G070700</name>
</gene>
<name>A0A8T0G6T3_CERPU</name>
<feature type="chain" id="PRO_5035789817" evidence="1">
    <location>
        <begin position="17"/>
        <end position="52"/>
    </location>
</feature>
<proteinExistence type="predicted"/>
<comment type="caution">
    <text evidence="2">The sequence shown here is derived from an EMBL/GenBank/DDBJ whole genome shotgun (WGS) entry which is preliminary data.</text>
</comment>
<dbReference type="EMBL" id="CM026433">
    <property type="protein sequence ID" value="KAG0554187.1"/>
    <property type="molecule type" value="Genomic_DNA"/>
</dbReference>
<dbReference type="Proteomes" id="UP000822688">
    <property type="component" value="Chromosome 12"/>
</dbReference>
<dbReference type="AlphaFoldDB" id="A0A8T0G6T3"/>
<keyword evidence="3" id="KW-1185">Reference proteome</keyword>
<keyword evidence="1" id="KW-0732">Signal</keyword>